<dbReference type="EMBL" id="CM001475">
    <property type="protein sequence ID" value="EIC31436.1"/>
    <property type="molecule type" value="Genomic_DNA"/>
</dbReference>
<dbReference type="RefSeq" id="WP_005374789.1">
    <property type="nucleotide sequence ID" value="NZ_CM001475.1"/>
</dbReference>
<dbReference type="InterPro" id="IPR009061">
    <property type="entry name" value="DNA-bd_dom_put_sf"/>
</dbReference>
<reference evidence="3 4" key="1">
    <citation type="journal article" date="2013" name="Genome Announc.">
        <title>Genome Sequence of the Obligate Gammaproteobacterial Methanotroph Methylomicrobium album Strain BG8.</title>
        <authorList>
            <person name="Kits K.D."/>
            <person name="Kalyuzhnaya M.G."/>
            <person name="Klotz M.G."/>
            <person name="Jetten M.S."/>
            <person name="Op den Camp H.J."/>
            <person name="Vuilleumier S."/>
            <person name="Bringel F."/>
            <person name="Dispirito A.A."/>
            <person name="Murrell J.C."/>
            <person name="Bruce D."/>
            <person name="Cheng J.F."/>
            <person name="Copeland A."/>
            <person name="Goodwin L."/>
            <person name="Hauser L."/>
            <person name="Lajus A."/>
            <person name="Land M.L."/>
            <person name="Lapidus A."/>
            <person name="Lucas S."/>
            <person name="Medigue C."/>
            <person name="Pitluck S."/>
            <person name="Woyke T."/>
            <person name="Zeytun A."/>
            <person name="Stein L.Y."/>
        </authorList>
    </citation>
    <scope>NUCLEOTIDE SEQUENCE [LARGE SCALE GENOMIC DNA]</scope>
    <source>
        <strain evidence="3 4">BG8</strain>
    </source>
</reference>
<dbReference type="NCBIfam" id="TIGR01764">
    <property type="entry name" value="excise"/>
    <property type="match status" value="1"/>
</dbReference>
<keyword evidence="4" id="KW-1185">Reference proteome</keyword>
<dbReference type="Pfam" id="PF14417">
    <property type="entry name" value="MEDS"/>
    <property type="match status" value="1"/>
</dbReference>
<dbReference type="Gene3D" id="1.10.1660.10">
    <property type="match status" value="1"/>
</dbReference>
<dbReference type="eggNOG" id="COG0467">
    <property type="taxonomic scope" value="Bacteria"/>
</dbReference>
<keyword evidence="3" id="KW-0238">DNA-binding</keyword>
<dbReference type="InterPro" id="IPR025847">
    <property type="entry name" value="MEDS_domain"/>
</dbReference>
<sequence length="264" mass="29795">MGDKERLMTISEAADLLKVSKASLRRWSNSGVLKSYRVGNRSERRFKLADLLAFVTTANGTSSLLETSGNAAASAEKAEAAFLGREPRKHICAFYKSPREQWQFFRSHFLDHIGSDARIVYLYHGDSQRVINWIRSEGLDFEASRGDKRLLLLSTAESYSIGGFFNTARMLEFWRNIAAEAKADGIKKLLLTGEMGWAHTDLPGHEQLISYEAELDQMLESHPWITVVCQYPVYQISGVTVYDNLCVHTHVQLSDRLAPCFSPL</sequence>
<gene>
    <name evidence="3" type="ORF">Metal_3792</name>
</gene>
<name>H8GIC4_METAL</name>
<feature type="domain" description="MEDS" evidence="2">
    <location>
        <begin position="90"/>
        <end position="248"/>
    </location>
</feature>
<dbReference type="STRING" id="686340.Metal_3792"/>
<feature type="domain" description="Helix-turn-helix" evidence="1">
    <location>
        <begin position="7"/>
        <end position="56"/>
    </location>
</feature>
<organism evidence="3 4">
    <name type="scientific">Methylomicrobium album BG8</name>
    <dbReference type="NCBI Taxonomy" id="686340"/>
    <lineage>
        <taxon>Bacteria</taxon>
        <taxon>Pseudomonadati</taxon>
        <taxon>Pseudomonadota</taxon>
        <taxon>Gammaproteobacteria</taxon>
        <taxon>Methylococcales</taxon>
        <taxon>Methylococcaceae</taxon>
        <taxon>Methylomicrobium</taxon>
    </lineage>
</organism>
<dbReference type="Pfam" id="PF12728">
    <property type="entry name" value="HTH_17"/>
    <property type="match status" value="1"/>
</dbReference>
<evidence type="ECO:0000259" key="2">
    <source>
        <dbReference type="Pfam" id="PF14417"/>
    </source>
</evidence>
<accession>H8GIC4</accession>
<dbReference type="Proteomes" id="UP000005090">
    <property type="component" value="Chromosome"/>
</dbReference>
<dbReference type="InterPro" id="IPR041657">
    <property type="entry name" value="HTH_17"/>
</dbReference>
<protein>
    <submittedName>
        <fullName evidence="3">DNA-binding protein, excisionase family</fullName>
    </submittedName>
</protein>
<dbReference type="GO" id="GO:0003677">
    <property type="term" value="F:DNA binding"/>
    <property type="evidence" value="ECO:0007669"/>
    <property type="project" value="UniProtKB-KW"/>
</dbReference>
<dbReference type="AlphaFoldDB" id="H8GIC4"/>
<evidence type="ECO:0000259" key="1">
    <source>
        <dbReference type="Pfam" id="PF12728"/>
    </source>
</evidence>
<dbReference type="SUPFAM" id="SSF46955">
    <property type="entry name" value="Putative DNA-binding domain"/>
    <property type="match status" value="1"/>
</dbReference>
<proteinExistence type="predicted"/>
<dbReference type="HOGENOM" id="CLU_1052957_0_0_6"/>
<evidence type="ECO:0000313" key="4">
    <source>
        <dbReference type="Proteomes" id="UP000005090"/>
    </source>
</evidence>
<dbReference type="InterPro" id="IPR010093">
    <property type="entry name" value="SinI_DNA-bd"/>
</dbReference>
<evidence type="ECO:0000313" key="3">
    <source>
        <dbReference type="EMBL" id="EIC31436.1"/>
    </source>
</evidence>